<dbReference type="AlphaFoldDB" id="A0A0D2E2F6"/>
<dbReference type="Proteomes" id="UP000054342">
    <property type="component" value="Unassembled WGS sequence"/>
</dbReference>
<dbReference type="EMBL" id="KN847323">
    <property type="protein sequence ID" value="KIW49656.1"/>
    <property type="molecule type" value="Genomic_DNA"/>
</dbReference>
<protein>
    <submittedName>
        <fullName evidence="1">Uncharacterized protein</fullName>
    </submittedName>
</protein>
<sequence>MTNINKKVRFDLRWDAILGRFQLPAEWSYFTGRGSNFPSDASGINSFFFLQVRNDLDERTSVDVKLETRSESFIQDQTFIQEKGESSKAPLPFFFEKNATKDYVELFSFKVGRKTRKPLTANLKRCEIYPVDSGSNLVLTITSTGWSLSLYKDVRCSGKWDVQKGEADGDMYEEEL</sequence>
<dbReference type="EMBL" id="KN847323">
    <property type="protein sequence ID" value="KIW49658.1"/>
    <property type="molecule type" value="Genomic_DNA"/>
</dbReference>
<dbReference type="EMBL" id="KN847323">
    <property type="protein sequence ID" value="KIW49659.1"/>
    <property type="molecule type" value="Genomic_DNA"/>
</dbReference>
<evidence type="ECO:0000313" key="2">
    <source>
        <dbReference type="Proteomes" id="UP000054342"/>
    </source>
</evidence>
<dbReference type="HOGENOM" id="CLU_1525179_0_0_1"/>
<dbReference type="RefSeq" id="XP_013310243.1">
    <property type="nucleotide sequence ID" value="XM_013454789.1"/>
</dbReference>
<keyword evidence="2" id="KW-1185">Reference proteome</keyword>
<accession>A0A0D2E2F6</accession>
<evidence type="ECO:0000313" key="1">
    <source>
        <dbReference type="EMBL" id="KIW49658.1"/>
    </source>
</evidence>
<dbReference type="RefSeq" id="XP_013310242.1">
    <property type="nucleotide sequence ID" value="XM_013454788.1"/>
</dbReference>
<organism evidence="1 2">
    <name type="scientific">Exophiala xenobiotica</name>
    <dbReference type="NCBI Taxonomy" id="348802"/>
    <lineage>
        <taxon>Eukaryota</taxon>
        <taxon>Fungi</taxon>
        <taxon>Dikarya</taxon>
        <taxon>Ascomycota</taxon>
        <taxon>Pezizomycotina</taxon>
        <taxon>Eurotiomycetes</taxon>
        <taxon>Chaetothyriomycetidae</taxon>
        <taxon>Chaetothyriales</taxon>
        <taxon>Herpotrichiellaceae</taxon>
        <taxon>Exophiala</taxon>
    </lineage>
</organism>
<dbReference type="EMBL" id="KN847323">
    <property type="protein sequence ID" value="KIW49657.1"/>
    <property type="molecule type" value="Genomic_DNA"/>
</dbReference>
<proteinExistence type="predicted"/>
<gene>
    <name evidence="1" type="ORF">PV05_11316</name>
</gene>
<dbReference type="RefSeq" id="XP_013310241.1">
    <property type="nucleotide sequence ID" value="XM_013454787.1"/>
</dbReference>
<dbReference type="RefSeq" id="XP_013310240.1">
    <property type="nucleotide sequence ID" value="XM_013454786.1"/>
</dbReference>
<reference evidence="1 2" key="1">
    <citation type="submission" date="2015-01" db="EMBL/GenBank/DDBJ databases">
        <title>The Genome Sequence of Exophiala xenobiotica CBS118157.</title>
        <authorList>
            <consortium name="The Broad Institute Genomics Platform"/>
            <person name="Cuomo C."/>
            <person name="de Hoog S."/>
            <person name="Gorbushina A."/>
            <person name="Stielow B."/>
            <person name="Teixiera M."/>
            <person name="Abouelleil A."/>
            <person name="Chapman S.B."/>
            <person name="Priest M."/>
            <person name="Young S.K."/>
            <person name="Wortman J."/>
            <person name="Nusbaum C."/>
            <person name="Birren B."/>
        </authorList>
    </citation>
    <scope>NUCLEOTIDE SEQUENCE [LARGE SCALE GENOMIC DNA]</scope>
    <source>
        <strain evidence="1 2">CBS 118157</strain>
    </source>
</reference>
<dbReference type="GeneID" id="25333224"/>
<name>A0A0D2E2F6_9EURO</name>